<dbReference type="Proteomes" id="UP000032180">
    <property type="component" value="Chromosome 1"/>
</dbReference>
<keyword evidence="2" id="KW-1185">Reference proteome</keyword>
<accession>A0A0D9VAS0</accession>
<dbReference type="HOGENOM" id="CLU_1828101_0_0_1"/>
<reference evidence="2" key="2">
    <citation type="submission" date="2013-12" db="EMBL/GenBank/DDBJ databases">
        <authorList>
            <person name="Yu Y."/>
            <person name="Lee S."/>
            <person name="de Baynast K."/>
            <person name="Wissotski M."/>
            <person name="Liu L."/>
            <person name="Talag J."/>
            <person name="Goicoechea J."/>
            <person name="Angelova A."/>
            <person name="Jetty R."/>
            <person name="Kudrna D."/>
            <person name="Golser W."/>
            <person name="Rivera L."/>
            <person name="Zhang J."/>
            <person name="Wing R."/>
        </authorList>
    </citation>
    <scope>NUCLEOTIDE SEQUENCE</scope>
</reference>
<protein>
    <submittedName>
        <fullName evidence="1">Uncharacterized protein</fullName>
    </submittedName>
</protein>
<reference evidence="1 2" key="1">
    <citation type="submission" date="2012-08" db="EMBL/GenBank/DDBJ databases">
        <title>Oryza genome evolution.</title>
        <authorList>
            <person name="Wing R.A."/>
        </authorList>
    </citation>
    <scope>NUCLEOTIDE SEQUENCE</scope>
</reference>
<dbReference type="STRING" id="77586.A0A0D9VAS0"/>
<evidence type="ECO:0000313" key="2">
    <source>
        <dbReference type="Proteomes" id="UP000032180"/>
    </source>
</evidence>
<organism evidence="1 2">
    <name type="scientific">Leersia perrieri</name>
    <dbReference type="NCBI Taxonomy" id="77586"/>
    <lineage>
        <taxon>Eukaryota</taxon>
        <taxon>Viridiplantae</taxon>
        <taxon>Streptophyta</taxon>
        <taxon>Embryophyta</taxon>
        <taxon>Tracheophyta</taxon>
        <taxon>Spermatophyta</taxon>
        <taxon>Magnoliopsida</taxon>
        <taxon>Liliopsida</taxon>
        <taxon>Poales</taxon>
        <taxon>Poaceae</taxon>
        <taxon>BOP clade</taxon>
        <taxon>Oryzoideae</taxon>
        <taxon>Oryzeae</taxon>
        <taxon>Oryzinae</taxon>
        <taxon>Leersia</taxon>
    </lineage>
</organism>
<proteinExistence type="predicted"/>
<sequence length="141" mass="15423">MMGIVSDADLYINVHFIGKRNPTLLRPPSTETTLSSHSPIDVLAALVSSWHNGVRVQLAVVFDIMANVVPITEHDSRIHNNGITKEDSLAHLDIGLKFYDLTIRICIAQTTSISLVSVQACRLWGSTIMSYVISMVTGMAS</sequence>
<dbReference type="AlphaFoldDB" id="A0A0D9VAS0"/>
<dbReference type="PANTHER" id="PTHR31656">
    <property type="entry name" value="ROOT CAP DOMAIN-CONTAINING PROTEIN"/>
    <property type="match status" value="1"/>
</dbReference>
<name>A0A0D9VAS0_9ORYZ</name>
<dbReference type="EnsemblPlants" id="LPERR01G39630.1">
    <property type="protein sequence ID" value="LPERR01G39630.1"/>
    <property type="gene ID" value="LPERR01G39630"/>
</dbReference>
<reference evidence="1" key="3">
    <citation type="submission" date="2015-04" db="UniProtKB">
        <authorList>
            <consortium name="EnsemblPlants"/>
        </authorList>
    </citation>
    <scope>IDENTIFICATION</scope>
</reference>
<evidence type="ECO:0000313" key="1">
    <source>
        <dbReference type="EnsemblPlants" id="LPERR01G39630.1"/>
    </source>
</evidence>
<dbReference type="Gramene" id="LPERR01G39630.1">
    <property type="protein sequence ID" value="LPERR01G39630.1"/>
    <property type="gene ID" value="LPERR01G39630"/>
</dbReference>